<reference evidence="2" key="1">
    <citation type="submission" date="2021-12" db="EMBL/GenBank/DDBJ databases">
        <title>Discovery of the Pendulisporaceae a myxobacterial family with distinct sporulation behavior and unique specialized metabolism.</title>
        <authorList>
            <person name="Garcia R."/>
            <person name="Popoff A."/>
            <person name="Bader C.D."/>
            <person name="Loehr J."/>
            <person name="Walesch S."/>
            <person name="Walt C."/>
            <person name="Boldt J."/>
            <person name="Bunk B."/>
            <person name="Haeckl F.J.F.P.J."/>
            <person name="Gunesch A.P."/>
            <person name="Birkelbach J."/>
            <person name="Nuebel U."/>
            <person name="Pietschmann T."/>
            <person name="Bach T."/>
            <person name="Mueller R."/>
        </authorList>
    </citation>
    <scope>NUCLEOTIDE SEQUENCE</scope>
    <source>
        <strain evidence="2">MSr11367</strain>
    </source>
</reference>
<keyword evidence="3" id="KW-1185">Reference proteome</keyword>
<protein>
    <submittedName>
        <fullName evidence="2">Class I SAM-dependent methyltransferase</fullName>
    </submittedName>
</protein>
<proteinExistence type="predicted"/>
<dbReference type="RefSeq" id="WP_394839476.1">
    <property type="nucleotide sequence ID" value="NZ_CP089929.1"/>
</dbReference>
<dbReference type="GO" id="GO:0008168">
    <property type="term" value="F:methyltransferase activity"/>
    <property type="evidence" value="ECO:0007669"/>
    <property type="project" value="UniProtKB-KW"/>
</dbReference>
<dbReference type="Gene3D" id="3.40.50.150">
    <property type="entry name" value="Vaccinia Virus protein VP39"/>
    <property type="match status" value="1"/>
</dbReference>
<dbReference type="GO" id="GO:0032259">
    <property type="term" value="P:methylation"/>
    <property type="evidence" value="ECO:0007669"/>
    <property type="project" value="UniProtKB-KW"/>
</dbReference>
<dbReference type="InterPro" id="IPR029063">
    <property type="entry name" value="SAM-dependent_MTases_sf"/>
</dbReference>
<dbReference type="Proteomes" id="UP001374803">
    <property type="component" value="Chromosome"/>
</dbReference>
<name>A0ABZ2LFV1_9BACT</name>
<evidence type="ECO:0000313" key="2">
    <source>
        <dbReference type="EMBL" id="WXB09803.1"/>
    </source>
</evidence>
<gene>
    <name evidence="2" type="ORF">LVJ94_21550</name>
</gene>
<accession>A0ABZ2LFV1</accession>
<dbReference type="CDD" id="cd02440">
    <property type="entry name" value="AdoMet_MTases"/>
    <property type="match status" value="1"/>
</dbReference>
<dbReference type="EMBL" id="CP089983">
    <property type="protein sequence ID" value="WXB09803.1"/>
    <property type="molecule type" value="Genomic_DNA"/>
</dbReference>
<dbReference type="SUPFAM" id="SSF53335">
    <property type="entry name" value="S-adenosyl-L-methionine-dependent methyltransferases"/>
    <property type="match status" value="1"/>
</dbReference>
<feature type="domain" description="Methyltransferase type 11" evidence="1">
    <location>
        <begin position="179"/>
        <end position="293"/>
    </location>
</feature>
<evidence type="ECO:0000259" key="1">
    <source>
        <dbReference type="Pfam" id="PF08241"/>
    </source>
</evidence>
<keyword evidence="2" id="KW-0808">Transferase</keyword>
<sequence>MREPLDLQELYGEAFLRGVAEGARLAERVARQAYQRHFARDRRPLRTILGEEPAAATGRSAYHFKKRLFEYLIDKGDLLLQEDGTLVASPELSVPIGDEPVEEPSCQGYLLLTQLTDVVDAVLSGTDGFQAIGQKYGMEAALEHWSSAMVELPVRVPGIAMTARALLQRLERGPCVVLEGGAGVGAVLRHALSMPRFRTAITNIEQYYFTEISPLLLNIGKKWLRANAPPELTRRMRFEIHDLDRTVLQALPYTRDESVDVIILEYVLYDVIDLHEVLTTFRRMLRPGGRLIFTMAHRQRPALFFPAEILQSTLHSFYRAKLDPPRRVNYGYLTLEEWQLSLRDAGFQEYHVYPEAERHPELLFGGIVAFT</sequence>
<organism evidence="2 3">
    <name type="scientific">Pendulispora rubella</name>
    <dbReference type="NCBI Taxonomy" id="2741070"/>
    <lineage>
        <taxon>Bacteria</taxon>
        <taxon>Pseudomonadati</taxon>
        <taxon>Myxococcota</taxon>
        <taxon>Myxococcia</taxon>
        <taxon>Myxococcales</taxon>
        <taxon>Sorangiineae</taxon>
        <taxon>Pendulisporaceae</taxon>
        <taxon>Pendulispora</taxon>
    </lineage>
</organism>
<evidence type="ECO:0000313" key="3">
    <source>
        <dbReference type="Proteomes" id="UP001374803"/>
    </source>
</evidence>
<dbReference type="Pfam" id="PF08241">
    <property type="entry name" value="Methyltransf_11"/>
    <property type="match status" value="1"/>
</dbReference>
<keyword evidence="2" id="KW-0489">Methyltransferase</keyword>
<dbReference type="InterPro" id="IPR013216">
    <property type="entry name" value="Methyltransf_11"/>
</dbReference>